<dbReference type="InterPro" id="IPR000994">
    <property type="entry name" value="Pept_M24"/>
</dbReference>
<evidence type="ECO:0000256" key="1">
    <source>
        <dbReference type="ARBA" id="ARBA00001936"/>
    </source>
</evidence>
<dbReference type="STRING" id="200991.AUC31_02380"/>
<dbReference type="FunFam" id="3.90.230.10:FF:000014">
    <property type="entry name" value="Aminopeptidase P family protein"/>
    <property type="match status" value="1"/>
</dbReference>
<dbReference type="PANTHER" id="PTHR46112:SF3">
    <property type="entry name" value="AMINOPEPTIDASE YPDF"/>
    <property type="match status" value="1"/>
</dbReference>
<dbReference type="PRINTS" id="PR00599">
    <property type="entry name" value="MAPEPTIDASE"/>
</dbReference>
<evidence type="ECO:0000256" key="3">
    <source>
        <dbReference type="ARBA" id="ARBA00022723"/>
    </source>
</evidence>
<protein>
    <submittedName>
        <fullName evidence="7">Xaa-Pro dipeptidase</fullName>
    </submittedName>
</protein>
<evidence type="ECO:0000313" key="7">
    <source>
        <dbReference type="EMBL" id="ALS74173.1"/>
    </source>
</evidence>
<keyword evidence="3" id="KW-0479">Metal-binding</keyword>
<proteinExistence type="inferred from homology"/>
<dbReference type="InterPro" id="IPR001131">
    <property type="entry name" value="Peptidase_M24B_aminopep-P_CS"/>
</dbReference>
<dbReference type="GO" id="GO:0004177">
    <property type="term" value="F:aminopeptidase activity"/>
    <property type="evidence" value="ECO:0007669"/>
    <property type="project" value="UniProtKB-ARBA"/>
</dbReference>
<evidence type="ECO:0000313" key="8">
    <source>
        <dbReference type="Proteomes" id="UP000067683"/>
    </source>
</evidence>
<dbReference type="GO" id="GO:0008235">
    <property type="term" value="F:metalloexopeptidase activity"/>
    <property type="evidence" value="ECO:0007669"/>
    <property type="project" value="UniProtKB-ARBA"/>
</dbReference>
<dbReference type="PANTHER" id="PTHR46112">
    <property type="entry name" value="AMINOPEPTIDASE"/>
    <property type="match status" value="1"/>
</dbReference>
<dbReference type="InterPro" id="IPR036005">
    <property type="entry name" value="Creatinase/aminopeptidase-like"/>
</dbReference>
<dbReference type="Gene3D" id="3.90.230.10">
    <property type="entry name" value="Creatinase/methionine aminopeptidase superfamily"/>
    <property type="match status" value="1"/>
</dbReference>
<dbReference type="InterPro" id="IPR050659">
    <property type="entry name" value="Peptidase_M24B"/>
</dbReference>
<keyword evidence="8" id="KW-1185">Reference proteome</keyword>
<organism evidence="7 8">
    <name type="scientific">Planococcus rifietoensis</name>
    <dbReference type="NCBI Taxonomy" id="200991"/>
    <lineage>
        <taxon>Bacteria</taxon>
        <taxon>Bacillati</taxon>
        <taxon>Bacillota</taxon>
        <taxon>Bacilli</taxon>
        <taxon>Bacillales</taxon>
        <taxon>Caryophanaceae</taxon>
        <taxon>Planococcus</taxon>
    </lineage>
</organism>
<feature type="domain" description="Creatinase N-terminal" evidence="6">
    <location>
        <begin position="3"/>
        <end position="126"/>
    </location>
</feature>
<dbReference type="Pfam" id="PF01321">
    <property type="entry name" value="Creatinase_N"/>
    <property type="match status" value="1"/>
</dbReference>
<dbReference type="SUPFAM" id="SSF55920">
    <property type="entry name" value="Creatinase/aminopeptidase"/>
    <property type="match status" value="1"/>
</dbReference>
<sequence>MKLMKLREQMQKRELDSLLVTNPYNLRFITGFTGTAGLALITPNDAWFITDFRYTEQAGEQVKEFKVVQAQKGLIDEVARIAQEAAVERLAFEQDYMTFATYSQYQEKLSATLEPVSGLIEKLRMVKSPEELEVLKAAAKIADDAFEHICTYIKAGMTELQVSNELEFFMRSQGATSSSFDIIVASGLRSALPHGVASDKKIEQGDLITLDFGALYNGYVSDITRTVAVGEPSDKLKEIYQVVLDSQVLALENIKPGMTGIEADAIARDYIKSKGYGEAFGHSTGHGIGLEVHEGPGLSFRSETVLEPGMAVTVEPGIYLPGIGGVRIEDDILIIETGNERLTHSSKELRIL</sequence>
<feature type="domain" description="Peptidase M24" evidence="5">
    <location>
        <begin position="134"/>
        <end position="335"/>
    </location>
</feature>
<gene>
    <name evidence="7" type="ORF">AUC31_02380</name>
</gene>
<dbReference type="InterPro" id="IPR001714">
    <property type="entry name" value="Pept_M24_MAP"/>
</dbReference>
<reference evidence="7" key="1">
    <citation type="submission" date="2016-01" db="EMBL/GenBank/DDBJ databases">
        <title>Complete genome of Planococcus rifietoensis type strain M8.</title>
        <authorList>
            <person name="See-Too W.S."/>
        </authorList>
    </citation>
    <scope>NUCLEOTIDE SEQUENCE [LARGE SCALE GENOMIC DNA]</scope>
    <source>
        <strain evidence="7">M8</strain>
    </source>
</reference>
<comment type="cofactor">
    <cofactor evidence="1">
        <name>Mn(2+)</name>
        <dbReference type="ChEBI" id="CHEBI:29035"/>
    </cofactor>
</comment>
<dbReference type="RefSeq" id="WP_058380881.1">
    <property type="nucleotide sequence ID" value="NZ_CP013659.2"/>
</dbReference>
<evidence type="ECO:0000259" key="5">
    <source>
        <dbReference type="Pfam" id="PF00557"/>
    </source>
</evidence>
<dbReference type="InterPro" id="IPR029149">
    <property type="entry name" value="Creatin/AminoP/Spt16_N"/>
</dbReference>
<keyword evidence="4" id="KW-0378">Hydrolase</keyword>
<dbReference type="Proteomes" id="UP000067683">
    <property type="component" value="Chromosome"/>
</dbReference>
<accession>A0A0U2YN73</accession>
<evidence type="ECO:0000256" key="4">
    <source>
        <dbReference type="ARBA" id="ARBA00022801"/>
    </source>
</evidence>
<dbReference type="InterPro" id="IPR000587">
    <property type="entry name" value="Creatinase_N"/>
</dbReference>
<dbReference type="Gene3D" id="3.40.350.10">
    <property type="entry name" value="Creatinase/prolidase N-terminal domain"/>
    <property type="match status" value="1"/>
</dbReference>
<name>A0A0U2YN73_9BACL</name>
<dbReference type="PROSITE" id="PS00491">
    <property type="entry name" value="PROLINE_PEPTIDASE"/>
    <property type="match status" value="1"/>
</dbReference>
<dbReference type="GO" id="GO:0046872">
    <property type="term" value="F:metal ion binding"/>
    <property type="evidence" value="ECO:0007669"/>
    <property type="project" value="UniProtKB-KW"/>
</dbReference>
<dbReference type="SUPFAM" id="SSF53092">
    <property type="entry name" value="Creatinase/prolidase N-terminal domain"/>
    <property type="match status" value="1"/>
</dbReference>
<evidence type="ECO:0000256" key="2">
    <source>
        <dbReference type="ARBA" id="ARBA00008766"/>
    </source>
</evidence>
<dbReference type="AlphaFoldDB" id="A0A0U2YN73"/>
<dbReference type="OrthoDB" id="9806388at2"/>
<dbReference type="EMBL" id="CP013659">
    <property type="protein sequence ID" value="ALS74173.1"/>
    <property type="molecule type" value="Genomic_DNA"/>
</dbReference>
<dbReference type="KEGG" id="prt:AUC31_02380"/>
<comment type="similarity">
    <text evidence="2">Belongs to the peptidase M24B family.</text>
</comment>
<dbReference type="Pfam" id="PF00557">
    <property type="entry name" value="Peptidase_M24"/>
    <property type="match status" value="1"/>
</dbReference>
<evidence type="ECO:0000259" key="6">
    <source>
        <dbReference type="Pfam" id="PF01321"/>
    </source>
</evidence>
<dbReference type="CDD" id="cd01092">
    <property type="entry name" value="APP-like"/>
    <property type="match status" value="1"/>
</dbReference>